<evidence type="ECO:0000256" key="12">
    <source>
        <dbReference type="ARBA" id="ARBA00045850"/>
    </source>
</evidence>
<evidence type="ECO:0000256" key="7">
    <source>
        <dbReference type="ARBA" id="ARBA00022722"/>
    </source>
</evidence>
<dbReference type="Proteomes" id="UP001159042">
    <property type="component" value="Unassembled WGS sequence"/>
</dbReference>
<keyword evidence="10" id="KW-0539">Nucleus</keyword>
<dbReference type="InterPro" id="IPR026103">
    <property type="entry name" value="HARBI1_animal"/>
</dbReference>
<dbReference type="GO" id="GO:0016787">
    <property type="term" value="F:hydrolase activity"/>
    <property type="evidence" value="ECO:0007669"/>
    <property type="project" value="UniProtKB-KW"/>
</dbReference>
<protein>
    <recommendedName>
        <fullName evidence="5">Putative nuclease HARBI1</fullName>
    </recommendedName>
    <alternativeName>
        <fullName evidence="11">Harbinger transposase-derived nuclease</fullName>
    </alternativeName>
</protein>
<dbReference type="GO" id="GO:0004518">
    <property type="term" value="F:nuclease activity"/>
    <property type="evidence" value="ECO:0007669"/>
    <property type="project" value="UniProtKB-KW"/>
</dbReference>
<evidence type="ECO:0000256" key="3">
    <source>
        <dbReference type="ARBA" id="ARBA00004496"/>
    </source>
</evidence>
<keyword evidence="8" id="KW-0479">Metal-binding</keyword>
<evidence type="ECO:0000256" key="9">
    <source>
        <dbReference type="ARBA" id="ARBA00022801"/>
    </source>
</evidence>
<dbReference type="PANTHER" id="PTHR22930:SF85">
    <property type="entry name" value="GH03217P-RELATED"/>
    <property type="match status" value="1"/>
</dbReference>
<comment type="subcellular location">
    <subcellularLocation>
        <location evidence="3">Cytoplasm</location>
    </subcellularLocation>
    <subcellularLocation>
        <location evidence="2">Nucleus</location>
    </subcellularLocation>
</comment>
<dbReference type="GO" id="GO:0005634">
    <property type="term" value="C:nucleus"/>
    <property type="evidence" value="ECO:0007669"/>
    <property type="project" value="UniProtKB-SubCell"/>
</dbReference>
<accession>A0AAV8VDN2</accession>
<dbReference type="GO" id="GO:0005737">
    <property type="term" value="C:cytoplasm"/>
    <property type="evidence" value="ECO:0007669"/>
    <property type="project" value="UniProtKB-SubCell"/>
</dbReference>
<keyword evidence="9" id="KW-0378">Hydrolase</keyword>
<feature type="domain" description="DDE Tnp4" evidence="13">
    <location>
        <begin position="117"/>
        <end position="277"/>
    </location>
</feature>
<comment type="cofactor">
    <cofactor evidence="1">
        <name>a divalent metal cation</name>
        <dbReference type="ChEBI" id="CHEBI:60240"/>
    </cofactor>
</comment>
<evidence type="ECO:0000259" key="13">
    <source>
        <dbReference type="Pfam" id="PF13359"/>
    </source>
</evidence>
<dbReference type="InterPro" id="IPR027806">
    <property type="entry name" value="HARBI1_dom"/>
</dbReference>
<keyword evidence="6" id="KW-0963">Cytoplasm</keyword>
<evidence type="ECO:0000256" key="6">
    <source>
        <dbReference type="ARBA" id="ARBA00022490"/>
    </source>
</evidence>
<organism evidence="14 15">
    <name type="scientific">Exocentrus adspersus</name>
    <dbReference type="NCBI Taxonomy" id="1586481"/>
    <lineage>
        <taxon>Eukaryota</taxon>
        <taxon>Metazoa</taxon>
        <taxon>Ecdysozoa</taxon>
        <taxon>Arthropoda</taxon>
        <taxon>Hexapoda</taxon>
        <taxon>Insecta</taxon>
        <taxon>Pterygota</taxon>
        <taxon>Neoptera</taxon>
        <taxon>Endopterygota</taxon>
        <taxon>Coleoptera</taxon>
        <taxon>Polyphaga</taxon>
        <taxon>Cucujiformia</taxon>
        <taxon>Chrysomeloidea</taxon>
        <taxon>Cerambycidae</taxon>
        <taxon>Lamiinae</taxon>
        <taxon>Acanthocinini</taxon>
        <taxon>Exocentrus</taxon>
    </lineage>
</organism>
<dbReference type="Pfam" id="PF13359">
    <property type="entry name" value="DDE_Tnp_4"/>
    <property type="match status" value="1"/>
</dbReference>
<comment type="similarity">
    <text evidence="4">Belongs to the HARBI1 family.</text>
</comment>
<keyword evidence="15" id="KW-1185">Reference proteome</keyword>
<name>A0AAV8VDN2_9CUCU</name>
<dbReference type="InterPro" id="IPR045249">
    <property type="entry name" value="HARBI1-like"/>
</dbReference>
<evidence type="ECO:0000256" key="11">
    <source>
        <dbReference type="ARBA" id="ARBA00030126"/>
    </source>
</evidence>
<evidence type="ECO:0000313" key="15">
    <source>
        <dbReference type="Proteomes" id="UP001159042"/>
    </source>
</evidence>
<evidence type="ECO:0000313" key="14">
    <source>
        <dbReference type="EMBL" id="KAJ8912374.1"/>
    </source>
</evidence>
<proteinExistence type="inferred from homology"/>
<dbReference type="EMBL" id="JANEYG010000132">
    <property type="protein sequence ID" value="KAJ8912374.1"/>
    <property type="molecule type" value="Genomic_DNA"/>
</dbReference>
<evidence type="ECO:0000256" key="8">
    <source>
        <dbReference type="ARBA" id="ARBA00022723"/>
    </source>
</evidence>
<evidence type="ECO:0000256" key="5">
    <source>
        <dbReference type="ARBA" id="ARBA00015519"/>
    </source>
</evidence>
<dbReference type="AlphaFoldDB" id="A0AAV8VDN2"/>
<gene>
    <name evidence="14" type="ORF">NQ315_014742</name>
</gene>
<dbReference type="PANTHER" id="PTHR22930">
    <property type="match status" value="1"/>
</dbReference>
<dbReference type="GO" id="GO:0046872">
    <property type="term" value="F:metal ion binding"/>
    <property type="evidence" value="ECO:0007669"/>
    <property type="project" value="UniProtKB-KW"/>
</dbReference>
<reference evidence="14 15" key="1">
    <citation type="journal article" date="2023" name="Insect Mol. Biol.">
        <title>Genome sequencing provides insights into the evolution of gene families encoding plant cell wall-degrading enzymes in longhorned beetles.</title>
        <authorList>
            <person name="Shin N.R."/>
            <person name="Okamura Y."/>
            <person name="Kirsch R."/>
            <person name="Pauchet Y."/>
        </authorList>
    </citation>
    <scope>NUCLEOTIDE SEQUENCE [LARGE SCALE GENOMIC DNA]</scope>
    <source>
        <strain evidence="14">EAD_L_NR</strain>
    </source>
</reference>
<evidence type="ECO:0000256" key="2">
    <source>
        <dbReference type="ARBA" id="ARBA00004123"/>
    </source>
</evidence>
<comment type="caution">
    <text evidence="14">The sequence shown here is derived from an EMBL/GenBank/DDBJ whole genome shotgun (WGS) entry which is preliminary data.</text>
</comment>
<evidence type="ECO:0000256" key="4">
    <source>
        <dbReference type="ARBA" id="ARBA00006958"/>
    </source>
</evidence>
<comment type="function">
    <text evidence="12">Transposase-derived protein that may have nuclease activity. Does not have transposase activity.</text>
</comment>
<evidence type="ECO:0000256" key="1">
    <source>
        <dbReference type="ARBA" id="ARBA00001968"/>
    </source>
</evidence>
<keyword evidence="7" id="KW-0540">Nuclease</keyword>
<sequence length="385" mass="43872">MNNVQREVFIGILLEADHNRNFTRIERKRLRDEMTRLMFRTVLIALNFLSVGSYQNAVGNSVWLSASQTAVSRSIAEICLAITQLLLPIWVKFLTTNQDVITVKQERYGCRNVVGAVDGTHVEIIAPPTTDANHPPFVYINRKGKHSINIMLISDAKTKILACNARFPGSVHDSAIWQGSAVRQHLLQKHENGDNSSHLIGNSGYPLERWLFTPFLHPRNQEEEAFNNNNLTSARNVIERTNGVLKGRFRCLKQHRTLIYHPTKAANIIYACCVLHNIALHAGINIDEQEIEYPLIENNENIDPPAGNRNILQLGAEARAAYNTMYKFLEYHRWTVNIFNVMKYHIFTKSLVFQAVSTVVISSVKVFYSFSHIKDIRNSAVKSRH</sequence>
<evidence type="ECO:0000256" key="10">
    <source>
        <dbReference type="ARBA" id="ARBA00023242"/>
    </source>
</evidence>
<dbReference type="PRINTS" id="PR02086">
    <property type="entry name" value="PUTNUCHARBI1"/>
</dbReference>